<name>A0ABT7QLD5_9GAMM</name>
<protein>
    <submittedName>
        <fullName evidence="2">Uncharacterized protein</fullName>
    </submittedName>
</protein>
<reference evidence="2" key="2">
    <citation type="journal article" date="2023" name="Microbiome">
        <title>Synthase-selected sorting approach identifies a beta-lactone synthase in a nudibranch symbiotic bacterium.</title>
        <authorList>
            <person name="Dzunkova M."/>
            <person name="La Clair J.J."/>
            <person name="Tyml T."/>
            <person name="Doud D."/>
            <person name="Schulz F."/>
            <person name="Piquer-Esteban S."/>
            <person name="Porcel Sanchis D."/>
            <person name="Osborn A."/>
            <person name="Robinson D."/>
            <person name="Louie K.B."/>
            <person name="Bowen B.P."/>
            <person name="Bowers R.M."/>
            <person name="Lee J."/>
            <person name="Arnau V."/>
            <person name="Diaz-Villanueva W."/>
            <person name="Stepanauskas R."/>
            <person name="Gosliner T."/>
            <person name="Date S.V."/>
            <person name="Northen T.R."/>
            <person name="Cheng J.F."/>
            <person name="Burkart M.D."/>
            <person name="Woyke T."/>
        </authorList>
    </citation>
    <scope>NUCLEOTIDE SEQUENCE</scope>
    <source>
        <strain evidence="2">Df01</strain>
    </source>
</reference>
<dbReference type="Proteomes" id="UP001168167">
    <property type="component" value="Unassembled WGS sequence"/>
</dbReference>
<organism evidence="2 3">
    <name type="scientific">Candidatus Doriopsillibacter californiensis</name>
    <dbReference type="NCBI Taxonomy" id="2970740"/>
    <lineage>
        <taxon>Bacteria</taxon>
        <taxon>Pseudomonadati</taxon>
        <taxon>Pseudomonadota</taxon>
        <taxon>Gammaproteobacteria</taxon>
        <taxon>Candidatus Tethybacterales</taxon>
        <taxon>Candidatus Persebacteraceae</taxon>
        <taxon>Candidatus Doriopsillibacter</taxon>
    </lineage>
</organism>
<keyword evidence="1" id="KW-1133">Transmembrane helix</keyword>
<evidence type="ECO:0000313" key="3">
    <source>
        <dbReference type="Proteomes" id="UP001168167"/>
    </source>
</evidence>
<gene>
    <name evidence="2" type="ORF">NQX30_03960</name>
</gene>
<comment type="caution">
    <text evidence="2">The sequence shown here is derived from an EMBL/GenBank/DDBJ whole genome shotgun (WGS) entry which is preliminary data.</text>
</comment>
<dbReference type="EMBL" id="JANQAO010000002">
    <property type="protein sequence ID" value="MDM5147524.1"/>
    <property type="molecule type" value="Genomic_DNA"/>
</dbReference>
<keyword evidence="3" id="KW-1185">Reference proteome</keyword>
<evidence type="ECO:0000256" key="1">
    <source>
        <dbReference type="SAM" id="Phobius"/>
    </source>
</evidence>
<feature type="transmembrane region" description="Helical" evidence="1">
    <location>
        <begin position="6"/>
        <end position="26"/>
    </location>
</feature>
<sequence>METQIIMQGVLILGLIFVICNIPYIAEKIDFLTKKKHFDS</sequence>
<keyword evidence="1" id="KW-0812">Transmembrane</keyword>
<evidence type="ECO:0000313" key="2">
    <source>
        <dbReference type="EMBL" id="MDM5147524.1"/>
    </source>
</evidence>
<proteinExistence type="predicted"/>
<reference evidence="2" key="1">
    <citation type="submission" date="2022-08" db="EMBL/GenBank/DDBJ databases">
        <authorList>
            <person name="Dzunkova M."/>
            <person name="La Clair J."/>
            <person name="Tyml T."/>
            <person name="Doud D."/>
            <person name="Schulz F."/>
            <person name="Piquer S."/>
            <person name="Porcel Sanchis D."/>
            <person name="Osborn A."/>
            <person name="Robinson D."/>
            <person name="Louie K.B."/>
            <person name="Bowen B.P."/>
            <person name="Bowers R."/>
            <person name="Lee J."/>
            <person name="Arnau Llombart V."/>
            <person name="Diaz Villanueva W."/>
            <person name="Gosliner T."/>
            <person name="Northen T."/>
            <person name="Cheng J.-F."/>
            <person name="Burkart M.D."/>
            <person name="Woyke T."/>
        </authorList>
    </citation>
    <scope>NUCLEOTIDE SEQUENCE</scope>
    <source>
        <strain evidence="2">Df01</strain>
    </source>
</reference>
<keyword evidence="1" id="KW-0472">Membrane</keyword>
<accession>A0ABT7QLD5</accession>